<keyword evidence="2" id="KW-1003">Cell membrane</keyword>
<evidence type="ECO:0000313" key="8">
    <source>
        <dbReference type="Proteomes" id="UP000199013"/>
    </source>
</evidence>
<reference evidence="8" key="1">
    <citation type="submission" date="2016-02" db="EMBL/GenBank/DDBJ databases">
        <authorList>
            <person name="Wibberg D."/>
        </authorList>
    </citation>
    <scope>NUCLEOTIDE SEQUENCE [LARGE SCALE GENOMIC DNA]</scope>
</reference>
<comment type="subcellular location">
    <subcellularLocation>
        <location evidence="1">Cell membrane</location>
        <topology evidence="1">Multi-pass membrane protein</topology>
    </subcellularLocation>
</comment>
<sequence length="190" mass="20463">MRYPDFRRLFVGTSISLLGSSVTTVALPLTAVVHLHASPVQMGLLGAVAWMPHLVLGLPAGVWVDRMPYKWTLVASDLVQTLLLGSIPVLATLGLLQIWQLYVVALLAGIGNLFETVTAQSFIPILVSRRQLLPANSAFMLSNATGSALGACWLRCSPRRSPSPPTRSRFCSPGCARHGDPLHRSGRGLE</sequence>
<evidence type="ECO:0000256" key="4">
    <source>
        <dbReference type="ARBA" id="ARBA00022989"/>
    </source>
</evidence>
<name>A0A1C3PAI0_9ACTN</name>
<evidence type="ECO:0000256" key="6">
    <source>
        <dbReference type="SAM" id="Phobius"/>
    </source>
</evidence>
<accession>A0A1C3PAI0</accession>
<keyword evidence="3 6" id="KW-0812">Transmembrane</keyword>
<dbReference type="PANTHER" id="PTHR23513:SF6">
    <property type="entry name" value="MAJOR FACILITATOR SUPERFAMILY ASSOCIATED DOMAIN-CONTAINING PROTEIN"/>
    <property type="match status" value="1"/>
</dbReference>
<keyword evidence="5 6" id="KW-0472">Membrane</keyword>
<organism evidence="7 8">
    <name type="scientific">Candidatus Protofrankia californiensis</name>
    <dbReference type="NCBI Taxonomy" id="1839754"/>
    <lineage>
        <taxon>Bacteria</taxon>
        <taxon>Bacillati</taxon>
        <taxon>Actinomycetota</taxon>
        <taxon>Actinomycetes</taxon>
        <taxon>Frankiales</taxon>
        <taxon>Frankiaceae</taxon>
        <taxon>Protofrankia</taxon>
    </lineage>
</organism>
<dbReference type="InterPro" id="IPR036259">
    <property type="entry name" value="MFS_trans_sf"/>
</dbReference>
<feature type="transmembrane region" description="Helical" evidence="6">
    <location>
        <begin position="42"/>
        <end position="64"/>
    </location>
</feature>
<evidence type="ECO:0000313" key="7">
    <source>
        <dbReference type="EMBL" id="SBW26796.1"/>
    </source>
</evidence>
<dbReference type="SUPFAM" id="SSF103473">
    <property type="entry name" value="MFS general substrate transporter"/>
    <property type="match status" value="1"/>
</dbReference>
<feature type="transmembrane region" description="Helical" evidence="6">
    <location>
        <begin position="71"/>
        <end position="96"/>
    </location>
</feature>
<dbReference type="EMBL" id="FLUV01002129">
    <property type="protein sequence ID" value="SBW26796.1"/>
    <property type="molecule type" value="Genomic_DNA"/>
</dbReference>
<evidence type="ECO:0000256" key="5">
    <source>
        <dbReference type="ARBA" id="ARBA00023136"/>
    </source>
</evidence>
<dbReference type="Gene3D" id="1.20.1250.20">
    <property type="entry name" value="MFS general substrate transporter like domains"/>
    <property type="match status" value="1"/>
</dbReference>
<keyword evidence="8" id="KW-1185">Reference proteome</keyword>
<dbReference type="InterPro" id="IPR011701">
    <property type="entry name" value="MFS"/>
</dbReference>
<dbReference type="PANTHER" id="PTHR23513">
    <property type="entry name" value="INTEGRAL MEMBRANE EFFLUX PROTEIN-RELATED"/>
    <property type="match status" value="1"/>
</dbReference>
<gene>
    <name evidence="7" type="ORF">FDG2_5046</name>
</gene>
<dbReference type="GO" id="GO:0005886">
    <property type="term" value="C:plasma membrane"/>
    <property type="evidence" value="ECO:0007669"/>
    <property type="project" value="UniProtKB-SubCell"/>
</dbReference>
<evidence type="ECO:0000256" key="3">
    <source>
        <dbReference type="ARBA" id="ARBA00022692"/>
    </source>
</evidence>
<keyword evidence="4 6" id="KW-1133">Transmembrane helix</keyword>
<dbReference type="Pfam" id="PF07690">
    <property type="entry name" value="MFS_1"/>
    <property type="match status" value="1"/>
</dbReference>
<dbReference type="Proteomes" id="UP000199013">
    <property type="component" value="Unassembled WGS sequence"/>
</dbReference>
<evidence type="ECO:0000256" key="2">
    <source>
        <dbReference type="ARBA" id="ARBA00022475"/>
    </source>
</evidence>
<dbReference type="GO" id="GO:0022857">
    <property type="term" value="F:transmembrane transporter activity"/>
    <property type="evidence" value="ECO:0007669"/>
    <property type="project" value="InterPro"/>
</dbReference>
<dbReference type="AlphaFoldDB" id="A0A1C3PAI0"/>
<evidence type="ECO:0000256" key="1">
    <source>
        <dbReference type="ARBA" id="ARBA00004651"/>
    </source>
</evidence>
<protein>
    <submittedName>
        <fullName evidence="7">Putative secreted protein</fullName>
    </submittedName>
</protein>
<proteinExistence type="predicted"/>